<dbReference type="HOGENOM" id="CLU_2133855_0_0_1"/>
<sequence length="113" mass="12702">MSAHSSTTLSSTQSSMDIDISDRPCTEAEIERISYGLTLLTQRLTKKYVTKVLHKLTLQYLCYDRQLDTTGTKSDLYDRLAEWTEAHVPPPAPRPPPSTQNQHVLGKQIMAAI</sequence>
<gene>
    <name evidence="2" type="ORF">JAAARDRAFT_188480</name>
</gene>
<organism evidence="2 3">
    <name type="scientific">Jaapia argillacea MUCL 33604</name>
    <dbReference type="NCBI Taxonomy" id="933084"/>
    <lineage>
        <taxon>Eukaryota</taxon>
        <taxon>Fungi</taxon>
        <taxon>Dikarya</taxon>
        <taxon>Basidiomycota</taxon>
        <taxon>Agaricomycotina</taxon>
        <taxon>Agaricomycetes</taxon>
        <taxon>Agaricomycetidae</taxon>
        <taxon>Jaapiales</taxon>
        <taxon>Jaapiaceae</taxon>
        <taxon>Jaapia</taxon>
    </lineage>
</organism>
<proteinExistence type="predicted"/>
<evidence type="ECO:0000313" key="3">
    <source>
        <dbReference type="Proteomes" id="UP000027265"/>
    </source>
</evidence>
<evidence type="ECO:0000256" key="1">
    <source>
        <dbReference type="SAM" id="MobiDB-lite"/>
    </source>
</evidence>
<dbReference type="InterPro" id="IPR036361">
    <property type="entry name" value="SAP_dom_sf"/>
</dbReference>
<dbReference type="Proteomes" id="UP000027265">
    <property type="component" value="Unassembled WGS sequence"/>
</dbReference>
<feature type="compositionally biased region" description="Low complexity" evidence="1">
    <location>
        <begin position="1"/>
        <end position="15"/>
    </location>
</feature>
<protein>
    <recommendedName>
        <fullName evidence="4">SAP domain-containing protein</fullName>
    </recommendedName>
</protein>
<reference evidence="3" key="1">
    <citation type="journal article" date="2014" name="Proc. Natl. Acad. Sci. U.S.A.">
        <title>Extensive sampling of basidiomycete genomes demonstrates inadequacy of the white-rot/brown-rot paradigm for wood decay fungi.</title>
        <authorList>
            <person name="Riley R."/>
            <person name="Salamov A.A."/>
            <person name="Brown D.W."/>
            <person name="Nagy L.G."/>
            <person name="Floudas D."/>
            <person name="Held B.W."/>
            <person name="Levasseur A."/>
            <person name="Lombard V."/>
            <person name="Morin E."/>
            <person name="Otillar R."/>
            <person name="Lindquist E.A."/>
            <person name="Sun H."/>
            <person name="LaButti K.M."/>
            <person name="Schmutz J."/>
            <person name="Jabbour D."/>
            <person name="Luo H."/>
            <person name="Baker S.E."/>
            <person name="Pisabarro A.G."/>
            <person name="Walton J.D."/>
            <person name="Blanchette R.A."/>
            <person name="Henrissat B."/>
            <person name="Martin F."/>
            <person name="Cullen D."/>
            <person name="Hibbett D.S."/>
            <person name="Grigoriev I.V."/>
        </authorList>
    </citation>
    <scope>NUCLEOTIDE SEQUENCE [LARGE SCALE GENOMIC DNA]</scope>
    <source>
        <strain evidence="3">MUCL 33604</strain>
    </source>
</reference>
<dbReference type="AlphaFoldDB" id="A0A067QNU5"/>
<keyword evidence="3" id="KW-1185">Reference proteome</keyword>
<accession>A0A067QNU5</accession>
<evidence type="ECO:0000313" key="2">
    <source>
        <dbReference type="EMBL" id="KDQ65237.1"/>
    </source>
</evidence>
<dbReference type="EMBL" id="KL197709">
    <property type="protein sequence ID" value="KDQ65237.1"/>
    <property type="molecule type" value="Genomic_DNA"/>
</dbReference>
<feature type="compositionally biased region" description="Pro residues" evidence="1">
    <location>
        <begin position="88"/>
        <end position="98"/>
    </location>
</feature>
<name>A0A067QNU5_9AGAM</name>
<feature type="region of interest" description="Disordered" evidence="1">
    <location>
        <begin position="1"/>
        <end position="20"/>
    </location>
</feature>
<dbReference type="InParanoid" id="A0A067QNU5"/>
<evidence type="ECO:0008006" key="4">
    <source>
        <dbReference type="Google" id="ProtNLM"/>
    </source>
</evidence>
<feature type="region of interest" description="Disordered" evidence="1">
    <location>
        <begin position="86"/>
        <end position="105"/>
    </location>
</feature>
<dbReference type="SUPFAM" id="SSF68906">
    <property type="entry name" value="SAP domain"/>
    <property type="match status" value="1"/>
</dbReference>